<gene>
    <name evidence="7" type="ORF">UFOPK3752_01949</name>
</gene>
<dbReference type="PROSITE" id="PS00622">
    <property type="entry name" value="HTH_LUXR_1"/>
    <property type="match status" value="1"/>
</dbReference>
<evidence type="ECO:0000256" key="3">
    <source>
        <dbReference type="ARBA" id="ARBA00023125"/>
    </source>
</evidence>
<dbReference type="AlphaFoldDB" id="A0A6J7KJ82"/>
<dbReference type="InterPro" id="IPR000792">
    <property type="entry name" value="Tscrpt_reg_LuxR_C"/>
</dbReference>
<evidence type="ECO:0000259" key="6">
    <source>
        <dbReference type="PROSITE" id="PS50110"/>
    </source>
</evidence>
<keyword evidence="3" id="KW-0238">DNA-binding</keyword>
<dbReference type="SUPFAM" id="SSF52172">
    <property type="entry name" value="CheY-like"/>
    <property type="match status" value="1"/>
</dbReference>
<organism evidence="7">
    <name type="scientific">freshwater metagenome</name>
    <dbReference type="NCBI Taxonomy" id="449393"/>
    <lineage>
        <taxon>unclassified sequences</taxon>
        <taxon>metagenomes</taxon>
        <taxon>ecological metagenomes</taxon>
    </lineage>
</organism>
<proteinExistence type="predicted"/>
<dbReference type="SMART" id="SM00448">
    <property type="entry name" value="REC"/>
    <property type="match status" value="1"/>
</dbReference>
<keyword evidence="4" id="KW-0804">Transcription</keyword>
<dbReference type="PANTHER" id="PTHR43214">
    <property type="entry name" value="TWO-COMPONENT RESPONSE REGULATOR"/>
    <property type="match status" value="1"/>
</dbReference>
<dbReference type="InterPro" id="IPR001789">
    <property type="entry name" value="Sig_transdc_resp-reg_receiver"/>
</dbReference>
<dbReference type="SMART" id="SM00421">
    <property type="entry name" value="HTH_LUXR"/>
    <property type="match status" value="1"/>
</dbReference>
<dbReference type="PRINTS" id="PR00038">
    <property type="entry name" value="HTHLUXR"/>
</dbReference>
<dbReference type="Gene3D" id="3.40.50.2300">
    <property type="match status" value="1"/>
</dbReference>
<dbReference type="PROSITE" id="PS50043">
    <property type="entry name" value="HTH_LUXR_2"/>
    <property type="match status" value="1"/>
</dbReference>
<dbReference type="GO" id="GO:0000160">
    <property type="term" value="P:phosphorelay signal transduction system"/>
    <property type="evidence" value="ECO:0007669"/>
    <property type="project" value="InterPro"/>
</dbReference>
<dbReference type="InterPro" id="IPR016032">
    <property type="entry name" value="Sig_transdc_resp-reg_C-effctor"/>
</dbReference>
<dbReference type="GO" id="GO:0003677">
    <property type="term" value="F:DNA binding"/>
    <property type="evidence" value="ECO:0007669"/>
    <property type="project" value="UniProtKB-KW"/>
</dbReference>
<evidence type="ECO:0000313" key="7">
    <source>
        <dbReference type="EMBL" id="CAB4955707.1"/>
    </source>
</evidence>
<keyword evidence="2" id="KW-0805">Transcription regulation</keyword>
<dbReference type="EMBL" id="CAFBND010000108">
    <property type="protein sequence ID" value="CAB4955707.1"/>
    <property type="molecule type" value="Genomic_DNA"/>
</dbReference>
<accession>A0A6J7KJ82</accession>
<dbReference type="InterPro" id="IPR011006">
    <property type="entry name" value="CheY-like_superfamily"/>
</dbReference>
<dbReference type="SUPFAM" id="SSF46894">
    <property type="entry name" value="C-terminal effector domain of the bipartite response regulators"/>
    <property type="match status" value="1"/>
</dbReference>
<dbReference type="GO" id="GO:0006355">
    <property type="term" value="P:regulation of DNA-templated transcription"/>
    <property type="evidence" value="ECO:0007669"/>
    <property type="project" value="InterPro"/>
</dbReference>
<protein>
    <submittedName>
        <fullName evidence="7">Unannotated protein</fullName>
    </submittedName>
</protein>
<reference evidence="7" key="1">
    <citation type="submission" date="2020-05" db="EMBL/GenBank/DDBJ databases">
        <authorList>
            <person name="Chiriac C."/>
            <person name="Salcher M."/>
            <person name="Ghai R."/>
            <person name="Kavagutti S V."/>
        </authorList>
    </citation>
    <scope>NUCLEOTIDE SEQUENCE</scope>
</reference>
<dbReference type="Pfam" id="PF00072">
    <property type="entry name" value="Response_reg"/>
    <property type="match status" value="1"/>
</dbReference>
<name>A0A6J7KJ82_9ZZZZ</name>
<dbReference type="PROSITE" id="PS50110">
    <property type="entry name" value="RESPONSE_REGULATORY"/>
    <property type="match status" value="1"/>
</dbReference>
<evidence type="ECO:0000256" key="1">
    <source>
        <dbReference type="ARBA" id="ARBA00022553"/>
    </source>
</evidence>
<evidence type="ECO:0000256" key="4">
    <source>
        <dbReference type="ARBA" id="ARBA00023163"/>
    </source>
</evidence>
<feature type="domain" description="Response regulatory" evidence="6">
    <location>
        <begin position="10"/>
        <end position="125"/>
    </location>
</feature>
<dbReference type="CDD" id="cd06170">
    <property type="entry name" value="LuxR_C_like"/>
    <property type="match status" value="1"/>
</dbReference>
<dbReference type="CDD" id="cd17535">
    <property type="entry name" value="REC_NarL-like"/>
    <property type="match status" value="1"/>
</dbReference>
<dbReference type="InterPro" id="IPR058245">
    <property type="entry name" value="NreC/VraR/RcsB-like_REC"/>
</dbReference>
<dbReference type="Pfam" id="PF00196">
    <property type="entry name" value="GerE"/>
    <property type="match status" value="1"/>
</dbReference>
<evidence type="ECO:0000256" key="2">
    <source>
        <dbReference type="ARBA" id="ARBA00023015"/>
    </source>
</evidence>
<dbReference type="PANTHER" id="PTHR43214:SF24">
    <property type="entry name" value="TRANSCRIPTIONAL REGULATORY PROTEIN NARL-RELATED"/>
    <property type="match status" value="1"/>
</dbReference>
<dbReference type="InterPro" id="IPR039420">
    <property type="entry name" value="WalR-like"/>
</dbReference>
<evidence type="ECO:0000259" key="5">
    <source>
        <dbReference type="PROSITE" id="PS50043"/>
    </source>
</evidence>
<feature type="domain" description="HTH luxR-type" evidence="5">
    <location>
        <begin position="153"/>
        <end position="218"/>
    </location>
</feature>
<sequence length="223" mass="23702">MAQRSGPLVRVLLADRQPLFRRGVIEAFSGEPDLEIVGETGDGSKVPDLVVSSGADLLLLDLGISGGGVEVCALVRSARPDVRVVVLAHADDDAALAGAVRAGARGYLRKDTTAEELLGAVRMVAAGNSLLSPAMTSRLLDEFAVLVRRHESPSEGTTALSRRELEVLTLVAQGLNNRAVASTLFISENTVKNHIRSIHDKLHVHSRMEAVLRAARAGLLHIT</sequence>
<keyword evidence="1" id="KW-0597">Phosphoprotein</keyword>